<dbReference type="Proteomes" id="UP000247612">
    <property type="component" value="Unassembled WGS sequence"/>
</dbReference>
<keyword evidence="1" id="KW-0472">Membrane</keyword>
<dbReference type="EMBL" id="QJKH01000014">
    <property type="protein sequence ID" value="PXX76219.1"/>
    <property type="molecule type" value="Genomic_DNA"/>
</dbReference>
<dbReference type="SUPFAM" id="SSF53850">
    <property type="entry name" value="Periplasmic binding protein-like II"/>
    <property type="match status" value="1"/>
</dbReference>
<dbReference type="InterPro" id="IPR050490">
    <property type="entry name" value="Bact_solute-bd_prot1"/>
</dbReference>
<comment type="caution">
    <text evidence="2">The sequence shown here is derived from an EMBL/GenBank/DDBJ whole genome shotgun (WGS) entry which is preliminary data.</text>
</comment>
<sequence>MKRLKLWLLCLCVMIAALILVFIPKQQKLTIGIFAGSNWNVPSSASDERIENAIAAFNEIYPDVKVEFQSGIRPELYEEWLSRQIINDQLPDVFFVPSQMFSMLANNGSLADLTYLSIHDDQFHQEEYYANSLKEGMKDNKLYALPYESVPTLMFVNKTLLDKEGISMPDSDWTWDDFYSICNQISKDTNGDGIQDQFCYYDYTWEDALYSTGTAFYDEVNNQVDLNNETTAETVAFMRRLNALNTEKVTAEMFDKGQVAFQPMNYSDYRTYMPYPWRVKKYSTFEWDCLTMPAGANGGNISQIDTLMLGLSSRSKNQAMAWEFMKLLSSEPAIQSELAKNSPAVSVLRKVMQSPEVIDALKADNPGSSSFEMTILNDVMEQGIAIRRTDQYNQIIQIANSQINELMNNDADIENGLASMQRQIDTYLRK</sequence>
<dbReference type="Pfam" id="PF01547">
    <property type="entry name" value="SBP_bac_1"/>
    <property type="match status" value="1"/>
</dbReference>
<evidence type="ECO:0000256" key="1">
    <source>
        <dbReference type="SAM" id="Phobius"/>
    </source>
</evidence>
<accession>A0A2V2F910</accession>
<evidence type="ECO:0000313" key="3">
    <source>
        <dbReference type="Proteomes" id="UP000247612"/>
    </source>
</evidence>
<keyword evidence="1" id="KW-0812">Transmembrane</keyword>
<proteinExistence type="predicted"/>
<reference evidence="2 3" key="1">
    <citation type="submission" date="2018-05" db="EMBL/GenBank/DDBJ databases">
        <title>Genomic Encyclopedia of Type Strains, Phase IV (KMG-IV): sequencing the most valuable type-strain genomes for metagenomic binning, comparative biology and taxonomic classification.</title>
        <authorList>
            <person name="Goeker M."/>
        </authorList>
    </citation>
    <scope>NUCLEOTIDE SEQUENCE [LARGE SCALE GENOMIC DNA]</scope>
    <source>
        <strain evidence="2 3">JC118</strain>
    </source>
</reference>
<evidence type="ECO:0000313" key="2">
    <source>
        <dbReference type="EMBL" id="PXX76219.1"/>
    </source>
</evidence>
<keyword evidence="1" id="KW-1133">Transmembrane helix</keyword>
<gene>
    <name evidence="2" type="ORF">DES51_11474</name>
</gene>
<dbReference type="OrthoDB" id="383937at2"/>
<dbReference type="STRING" id="1034346.GCA_000313565_01859"/>
<name>A0A2V2F910_9FIRM</name>
<dbReference type="RefSeq" id="WP_022938164.1">
    <property type="nucleotide sequence ID" value="NZ_CABKRQ010000004.1"/>
</dbReference>
<organism evidence="2 3">
    <name type="scientific">Dielma fastidiosa</name>
    <dbReference type="NCBI Taxonomy" id="1034346"/>
    <lineage>
        <taxon>Bacteria</taxon>
        <taxon>Bacillati</taxon>
        <taxon>Bacillota</taxon>
        <taxon>Erysipelotrichia</taxon>
        <taxon>Erysipelotrichales</taxon>
        <taxon>Erysipelotrichaceae</taxon>
        <taxon>Dielma</taxon>
    </lineage>
</organism>
<dbReference type="Gene3D" id="3.40.190.10">
    <property type="entry name" value="Periplasmic binding protein-like II"/>
    <property type="match status" value="1"/>
</dbReference>
<dbReference type="PANTHER" id="PTHR43649">
    <property type="entry name" value="ARABINOSE-BINDING PROTEIN-RELATED"/>
    <property type="match status" value="1"/>
</dbReference>
<dbReference type="InterPro" id="IPR006059">
    <property type="entry name" value="SBP"/>
</dbReference>
<dbReference type="PANTHER" id="PTHR43649:SF12">
    <property type="entry name" value="DIACETYLCHITOBIOSE BINDING PROTEIN DASA"/>
    <property type="match status" value="1"/>
</dbReference>
<protein>
    <submittedName>
        <fullName evidence="2">Carbohydrate ABC transporter substrate-binding protein (CUT1 family)</fullName>
    </submittedName>
</protein>
<keyword evidence="3" id="KW-1185">Reference proteome</keyword>
<dbReference type="AlphaFoldDB" id="A0A2V2F910"/>
<feature type="transmembrane region" description="Helical" evidence="1">
    <location>
        <begin position="6"/>
        <end position="23"/>
    </location>
</feature>